<name>A0ABT2HZ22_9MICO</name>
<evidence type="ECO:0000313" key="3">
    <source>
        <dbReference type="Proteomes" id="UP001525379"/>
    </source>
</evidence>
<dbReference type="GO" id="GO:0016746">
    <property type="term" value="F:acyltransferase activity"/>
    <property type="evidence" value="ECO:0007669"/>
    <property type="project" value="UniProtKB-KW"/>
</dbReference>
<evidence type="ECO:0000259" key="1">
    <source>
        <dbReference type="PROSITE" id="PS51186"/>
    </source>
</evidence>
<dbReference type="CDD" id="cd04301">
    <property type="entry name" value="NAT_SF"/>
    <property type="match status" value="1"/>
</dbReference>
<dbReference type="RefSeq" id="WP_241179577.1">
    <property type="nucleotide sequence ID" value="NZ_JAFDPW010000001.1"/>
</dbReference>
<comment type="caution">
    <text evidence="2">The sequence shown here is derived from an EMBL/GenBank/DDBJ whole genome shotgun (WGS) entry which is preliminary data.</text>
</comment>
<dbReference type="EC" id="2.3.1.-" evidence="2"/>
<gene>
    <name evidence="2" type="ORF">M3D15_09555</name>
</gene>
<dbReference type="EMBL" id="JALXSQ010000054">
    <property type="protein sequence ID" value="MCT2043567.1"/>
    <property type="molecule type" value="Genomic_DNA"/>
</dbReference>
<proteinExistence type="predicted"/>
<dbReference type="Gene3D" id="3.40.630.30">
    <property type="match status" value="1"/>
</dbReference>
<evidence type="ECO:0000313" key="2">
    <source>
        <dbReference type="EMBL" id="MCT2043567.1"/>
    </source>
</evidence>
<dbReference type="Pfam" id="PF00583">
    <property type="entry name" value="Acetyltransf_1"/>
    <property type="match status" value="1"/>
</dbReference>
<dbReference type="InterPro" id="IPR000182">
    <property type="entry name" value="GNAT_dom"/>
</dbReference>
<feature type="domain" description="N-acetyltransferase" evidence="1">
    <location>
        <begin position="1"/>
        <end position="83"/>
    </location>
</feature>
<reference evidence="2 3" key="1">
    <citation type="submission" date="2022-04" db="EMBL/GenBank/DDBJ databases">
        <title>Human microbiome associated bacterial genomes.</title>
        <authorList>
            <person name="Sandstrom S."/>
            <person name="Salamzade R."/>
            <person name="Kalan L.R."/>
        </authorList>
    </citation>
    <scope>NUCLEOTIDE SEQUENCE [LARGE SCALE GENOMIC DNA]</scope>
    <source>
        <strain evidence="3">p3-SID1799</strain>
    </source>
</reference>
<keyword evidence="2" id="KW-0012">Acyltransferase</keyword>
<organism evidence="2 3">
    <name type="scientific">Pseudoclavibacter albus</name>
    <dbReference type="NCBI Taxonomy" id="272241"/>
    <lineage>
        <taxon>Bacteria</taxon>
        <taxon>Bacillati</taxon>
        <taxon>Actinomycetota</taxon>
        <taxon>Actinomycetes</taxon>
        <taxon>Micrococcales</taxon>
        <taxon>Microbacteriaceae</taxon>
        <taxon>Pseudoclavibacter</taxon>
    </lineage>
</organism>
<keyword evidence="2" id="KW-0808">Transferase</keyword>
<dbReference type="SUPFAM" id="SSF55729">
    <property type="entry name" value="Acyl-CoA N-acyltransferases (Nat)"/>
    <property type="match status" value="1"/>
</dbReference>
<protein>
    <submittedName>
        <fullName evidence="2">GNAT family N-acetyltransferase</fullName>
        <ecNumber evidence="2">2.3.1.-</ecNumber>
    </submittedName>
</protein>
<accession>A0ABT2HZ22</accession>
<dbReference type="PROSITE" id="PS51186">
    <property type="entry name" value="GNAT"/>
    <property type="match status" value="1"/>
</dbReference>
<keyword evidence="3" id="KW-1185">Reference proteome</keyword>
<dbReference type="Proteomes" id="UP001525379">
    <property type="component" value="Unassembled WGS sequence"/>
</dbReference>
<dbReference type="InterPro" id="IPR016181">
    <property type="entry name" value="Acyl_CoA_acyltransferase"/>
</dbReference>
<sequence>MWCTSVLWRDFGKIRTIAIHADAGGLGLGSRMLSELVDRAHALGLDRLCCLTFETRFFAKHGFREVEERIIDDATFHEILRLPDMGVHDFLELPYLKPNTLGNTRMIRELHEAA</sequence>